<feature type="transmembrane region" description="Helical" evidence="16">
    <location>
        <begin position="323"/>
        <end position="344"/>
    </location>
</feature>
<evidence type="ECO:0000256" key="1">
    <source>
        <dbReference type="ARBA" id="ARBA00000085"/>
    </source>
</evidence>
<organism evidence="19 20">
    <name type="scientific">Heliorestis acidaminivorans</name>
    <dbReference type="NCBI Taxonomy" id="553427"/>
    <lineage>
        <taxon>Bacteria</taxon>
        <taxon>Bacillati</taxon>
        <taxon>Bacillota</taxon>
        <taxon>Clostridia</taxon>
        <taxon>Eubacteriales</taxon>
        <taxon>Heliobacteriaceae</taxon>
        <taxon>Heliorestis</taxon>
    </lineage>
</organism>
<evidence type="ECO:0000259" key="18">
    <source>
        <dbReference type="PROSITE" id="PS50110"/>
    </source>
</evidence>
<dbReference type="EC" id="2.7.13.3" evidence="3"/>
<evidence type="ECO:0000256" key="12">
    <source>
        <dbReference type="ARBA" id="ARBA00064003"/>
    </source>
</evidence>
<dbReference type="CDD" id="cd00082">
    <property type="entry name" value="HisKA"/>
    <property type="match status" value="1"/>
</dbReference>
<dbReference type="EMBL" id="WBXO01000001">
    <property type="protein sequence ID" value="KAB2954282.1"/>
    <property type="molecule type" value="Genomic_DNA"/>
</dbReference>
<proteinExistence type="inferred from homology"/>
<comment type="catalytic activity">
    <reaction evidence="1">
        <text>ATP + protein L-histidine = ADP + protein N-phospho-L-histidine.</text>
        <dbReference type="EC" id="2.7.13.3"/>
    </reaction>
</comment>
<dbReference type="InterPro" id="IPR003594">
    <property type="entry name" value="HATPase_dom"/>
</dbReference>
<comment type="caution">
    <text evidence="19">The sequence shown here is derived from an EMBL/GenBank/DDBJ whole genome shotgun (WGS) entry which is preliminary data.</text>
</comment>
<evidence type="ECO:0000256" key="11">
    <source>
        <dbReference type="ARBA" id="ARBA00024867"/>
    </source>
</evidence>
<protein>
    <recommendedName>
        <fullName evidence="14">Circadian input-output histidine kinase CikA</fullName>
        <ecNumber evidence="3">2.7.13.3</ecNumber>
    </recommendedName>
    <alternativeName>
        <fullName evidence="13">Sensory/regulatory protein RpfC</fullName>
    </alternativeName>
    <alternativeName>
        <fullName evidence="4">Stage 0 sporulation protein A homolog</fullName>
    </alternativeName>
</protein>
<dbReference type="AlphaFoldDB" id="A0A6I0F5L9"/>
<evidence type="ECO:0000256" key="3">
    <source>
        <dbReference type="ARBA" id="ARBA00012438"/>
    </source>
</evidence>
<dbReference type="InterPro" id="IPR001789">
    <property type="entry name" value="Sig_transdc_resp-reg_receiver"/>
</dbReference>
<name>A0A6I0F5L9_9FIRM</name>
<dbReference type="SUPFAM" id="SSF55874">
    <property type="entry name" value="ATPase domain of HSP90 chaperone/DNA topoisomerase II/histidine kinase"/>
    <property type="match status" value="1"/>
</dbReference>
<keyword evidence="6" id="KW-0808">Transferase</keyword>
<dbReference type="SUPFAM" id="SSF47384">
    <property type="entry name" value="Homodimeric domain of signal transducing histidine kinase"/>
    <property type="match status" value="1"/>
</dbReference>
<dbReference type="PANTHER" id="PTHR45339:SF1">
    <property type="entry name" value="HYBRID SIGNAL TRANSDUCTION HISTIDINE KINASE J"/>
    <property type="match status" value="1"/>
</dbReference>
<dbReference type="InterPro" id="IPR036890">
    <property type="entry name" value="HATPase_C_sf"/>
</dbReference>
<dbReference type="Pfam" id="PF00072">
    <property type="entry name" value="Response_reg"/>
    <property type="match status" value="1"/>
</dbReference>
<feature type="transmembrane region" description="Helical" evidence="16">
    <location>
        <begin position="9"/>
        <end position="26"/>
    </location>
</feature>
<dbReference type="InterPro" id="IPR005467">
    <property type="entry name" value="His_kinase_dom"/>
</dbReference>
<dbReference type="OrthoDB" id="9803190at2"/>
<evidence type="ECO:0000256" key="14">
    <source>
        <dbReference type="ARBA" id="ARBA00074306"/>
    </source>
</evidence>
<dbReference type="InterPro" id="IPR011006">
    <property type="entry name" value="CheY-like_superfamily"/>
</dbReference>
<keyword evidence="20" id="KW-1185">Reference proteome</keyword>
<evidence type="ECO:0000256" key="7">
    <source>
        <dbReference type="ARBA" id="ARBA00022741"/>
    </source>
</evidence>
<gene>
    <name evidence="19" type="ORF">F9B85_00890</name>
</gene>
<reference evidence="19 20" key="1">
    <citation type="submission" date="2019-10" db="EMBL/GenBank/DDBJ databases">
        <title>Whole-genome sequence of the extremophile Heliorestis acidaminivorans DSM 24790.</title>
        <authorList>
            <person name="Kyndt J.A."/>
            <person name="Meyer T.E."/>
        </authorList>
    </citation>
    <scope>NUCLEOTIDE SEQUENCE [LARGE SCALE GENOMIC DNA]</scope>
    <source>
        <strain evidence="19 20">DSM 24790</strain>
    </source>
</reference>
<evidence type="ECO:0000256" key="8">
    <source>
        <dbReference type="ARBA" id="ARBA00022777"/>
    </source>
</evidence>
<comment type="subunit">
    <text evidence="12">At low DSF concentrations, interacts with RpfF.</text>
</comment>
<dbReference type="FunFam" id="3.30.565.10:FF:000010">
    <property type="entry name" value="Sensor histidine kinase RcsC"/>
    <property type="match status" value="1"/>
</dbReference>
<dbReference type="SMART" id="SM00388">
    <property type="entry name" value="HisKA"/>
    <property type="match status" value="1"/>
</dbReference>
<evidence type="ECO:0000259" key="17">
    <source>
        <dbReference type="PROSITE" id="PS50109"/>
    </source>
</evidence>
<evidence type="ECO:0000256" key="2">
    <source>
        <dbReference type="ARBA" id="ARBA00006402"/>
    </source>
</evidence>
<sequence length="759" mass="86708">MNNYKNKSYYFIALFLIAVILSGFYLNSLYKQTKENEQIYLNVRLENVQSEVEASLNGYTIATRLLAKEILAQEKITAHMAKAIEVSPEERAIYRDALQVQVTDLYEEMEKFYFRQLHFHLKDGTSFLRMHRPELFGDNLFAVRETVRIANQELTEIIGFEEGKIYNGYRFVFPLFHQGEHVGSVEASISFGAINQMLSHLFGNYSTFIIKKNIVEDSVFDSEQSNYIASDIHEDYLYDRHVQEFRFYENSDLTYEEIKKLNSSIRPLIREKINSGESFVISSEVNNECYVVAFLKIENTHKEQIAYLISYEKDATICTITNVFQLSFIFTSILLIALGMFLVAKNQADISNQAKSEFLATMSHEIRTPMNAVVAMNELLLDTPLNKEQRKYVGTIADSANLLLTVINDILDFSKMESGNLTLERIPIRLNEFIESTIGMVKDQAEQKGLALTYHVDPNLPPTILGDPARIRQILINLLSNAIKFTEKGTVELSFTAKQGIQGKNWLSFEVKDTGIGISPEVQSKLFQPFTQADTTTTRRYGGTGLGLAISRSLVKVMGGNIGLDSKLGLGSTFWFEIPLEKEEELWEKPITAIDKAEERAERIDRRNFTADPLSIGEQEKADTTKILLVEDNPVNYEVARIHLAKLGLKEVKWAKNGKEAVEITEKETFDLILMDCQMPEMDGYEASKLIRQREKISKKSTPIVAMTANALWEDRQHCLDAGMTDYIAKPFVRKTLRETLERYLYLPAQEEPKKLSDE</sequence>
<feature type="domain" description="Histidine kinase" evidence="17">
    <location>
        <begin position="361"/>
        <end position="582"/>
    </location>
</feature>
<dbReference type="SMART" id="SM00448">
    <property type="entry name" value="REC"/>
    <property type="match status" value="1"/>
</dbReference>
<keyword evidence="16" id="KW-1133">Transmembrane helix</keyword>
<dbReference type="PROSITE" id="PS50109">
    <property type="entry name" value="HIS_KIN"/>
    <property type="match status" value="1"/>
</dbReference>
<keyword evidence="16" id="KW-0812">Transmembrane</keyword>
<dbReference type="PROSITE" id="PS50110">
    <property type="entry name" value="RESPONSE_REGULATORY"/>
    <property type="match status" value="1"/>
</dbReference>
<evidence type="ECO:0000256" key="13">
    <source>
        <dbReference type="ARBA" id="ARBA00068150"/>
    </source>
</evidence>
<evidence type="ECO:0000256" key="9">
    <source>
        <dbReference type="ARBA" id="ARBA00022840"/>
    </source>
</evidence>
<dbReference type="GO" id="GO:0005524">
    <property type="term" value="F:ATP binding"/>
    <property type="evidence" value="ECO:0007669"/>
    <property type="project" value="UniProtKB-KW"/>
</dbReference>
<evidence type="ECO:0000256" key="16">
    <source>
        <dbReference type="SAM" id="Phobius"/>
    </source>
</evidence>
<accession>A0A6I0F5L9</accession>
<dbReference type="CDD" id="cd16922">
    <property type="entry name" value="HATPase_EvgS-ArcB-TorS-like"/>
    <property type="match status" value="1"/>
</dbReference>
<evidence type="ECO:0000256" key="5">
    <source>
        <dbReference type="ARBA" id="ARBA00022553"/>
    </source>
</evidence>
<dbReference type="InterPro" id="IPR003661">
    <property type="entry name" value="HisK_dim/P_dom"/>
</dbReference>
<evidence type="ECO:0000256" key="10">
    <source>
        <dbReference type="ARBA" id="ARBA00023012"/>
    </source>
</evidence>
<dbReference type="GO" id="GO:0000155">
    <property type="term" value="F:phosphorelay sensor kinase activity"/>
    <property type="evidence" value="ECO:0007669"/>
    <property type="project" value="InterPro"/>
</dbReference>
<keyword evidence="7" id="KW-0547">Nucleotide-binding</keyword>
<keyword evidence="9" id="KW-0067">ATP-binding</keyword>
<dbReference type="Gene3D" id="3.40.50.2300">
    <property type="match status" value="1"/>
</dbReference>
<keyword evidence="10" id="KW-0902">Two-component regulatory system</keyword>
<dbReference type="SMART" id="SM00387">
    <property type="entry name" value="HATPase_c"/>
    <property type="match status" value="1"/>
</dbReference>
<dbReference type="PRINTS" id="PR00344">
    <property type="entry name" value="BCTRLSENSOR"/>
</dbReference>
<keyword evidence="8" id="KW-0418">Kinase</keyword>
<evidence type="ECO:0000313" key="19">
    <source>
        <dbReference type="EMBL" id="KAB2954282.1"/>
    </source>
</evidence>
<evidence type="ECO:0000256" key="6">
    <source>
        <dbReference type="ARBA" id="ARBA00022679"/>
    </source>
</evidence>
<dbReference type="Pfam" id="PF14827">
    <property type="entry name" value="dCache_3"/>
    <property type="match status" value="1"/>
</dbReference>
<dbReference type="InterPro" id="IPR036097">
    <property type="entry name" value="HisK_dim/P_sf"/>
</dbReference>
<dbReference type="InterPro" id="IPR029150">
    <property type="entry name" value="dCache_3"/>
</dbReference>
<feature type="modified residue" description="4-aspartylphosphate" evidence="15">
    <location>
        <position position="676"/>
    </location>
</feature>
<feature type="domain" description="Response regulatory" evidence="18">
    <location>
        <begin position="626"/>
        <end position="745"/>
    </location>
</feature>
<dbReference type="CDD" id="cd17546">
    <property type="entry name" value="REC_hyHK_CKI1_RcsC-like"/>
    <property type="match status" value="1"/>
</dbReference>
<evidence type="ECO:0000313" key="20">
    <source>
        <dbReference type="Proteomes" id="UP000468766"/>
    </source>
</evidence>
<dbReference type="Gene3D" id="3.30.565.10">
    <property type="entry name" value="Histidine kinase-like ATPase, C-terminal domain"/>
    <property type="match status" value="1"/>
</dbReference>
<dbReference type="RefSeq" id="WP_151617728.1">
    <property type="nucleotide sequence ID" value="NZ_WBXO01000001.1"/>
</dbReference>
<dbReference type="Proteomes" id="UP000468766">
    <property type="component" value="Unassembled WGS sequence"/>
</dbReference>
<comment type="similarity">
    <text evidence="2">In the N-terminal section; belongs to the phytochrome family.</text>
</comment>
<keyword evidence="5 15" id="KW-0597">Phosphoprotein</keyword>
<dbReference type="Gene3D" id="1.10.287.130">
    <property type="match status" value="1"/>
</dbReference>
<dbReference type="FunFam" id="1.10.287.130:FF:000002">
    <property type="entry name" value="Two-component osmosensing histidine kinase"/>
    <property type="match status" value="1"/>
</dbReference>
<dbReference type="InterPro" id="IPR004358">
    <property type="entry name" value="Sig_transdc_His_kin-like_C"/>
</dbReference>
<dbReference type="Pfam" id="PF00512">
    <property type="entry name" value="HisKA"/>
    <property type="match status" value="1"/>
</dbReference>
<evidence type="ECO:0000256" key="4">
    <source>
        <dbReference type="ARBA" id="ARBA00018672"/>
    </source>
</evidence>
<dbReference type="Pfam" id="PF02518">
    <property type="entry name" value="HATPase_c"/>
    <property type="match status" value="1"/>
</dbReference>
<comment type="function">
    <text evidence="11">May play the central regulatory role in sporulation. It may be an element of the effector pathway responsible for the activation of sporulation genes in response to nutritional stress. Spo0A may act in concert with spo0H (a sigma factor) to control the expression of some genes that are critical to the sporulation process.</text>
</comment>
<dbReference type="SUPFAM" id="SSF52172">
    <property type="entry name" value="CheY-like"/>
    <property type="match status" value="1"/>
</dbReference>
<dbReference type="PANTHER" id="PTHR45339">
    <property type="entry name" value="HYBRID SIGNAL TRANSDUCTION HISTIDINE KINASE J"/>
    <property type="match status" value="1"/>
</dbReference>
<evidence type="ECO:0000256" key="15">
    <source>
        <dbReference type="PROSITE-ProRule" id="PRU00169"/>
    </source>
</evidence>
<keyword evidence="16" id="KW-0472">Membrane</keyword>